<dbReference type="Pfam" id="PF08376">
    <property type="entry name" value="NIT"/>
    <property type="match status" value="1"/>
</dbReference>
<reference evidence="8 9" key="1">
    <citation type="submission" date="2023-09" db="EMBL/GenBank/DDBJ databases">
        <authorList>
            <person name="Rey-Velasco X."/>
        </authorList>
    </citation>
    <scope>NUCLEOTIDE SEQUENCE [LARGE SCALE GENOMIC DNA]</scope>
    <source>
        <strain evidence="8 9">W431</strain>
    </source>
</reference>
<evidence type="ECO:0000259" key="7">
    <source>
        <dbReference type="PROSITE" id="PS50885"/>
    </source>
</evidence>
<evidence type="ECO:0000259" key="6">
    <source>
        <dbReference type="PROSITE" id="PS50111"/>
    </source>
</evidence>
<feature type="transmembrane region" description="Helical" evidence="5">
    <location>
        <begin position="302"/>
        <end position="326"/>
    </location>
</feature>
<keyword evidence="2 4" id="KW-0807">Transducer</keyword>
<comment type="subcellular location">
    <subcellularLocation>
        <location evidence="1">Membrane</location>
    </subcellularLocation>
</comment>
<evidence type="ECO:0000256" key="2">
    <source>
        <dbReference type="ARBA" id="ARBA00023224"/>
    </source>
</evidence>
<evidence type="ECO:0000256" key="4">
    <source>
        <dbReference type="PROSITE-ProRule" id="PRU00284"/>
    </source>
</evidence>
<accession>A0ABU2ZZP9</accession>
<keyword evidence="5" id="KW-1133">Transmembrane helix</keyword>
<sequence>MALSDVSFKNKILLLLALPLIGFVWLSISSISQSYYVNKEMAQLSQLTELSVTYSKLVHELQKERGMTAGFLGSNGSKFTSEIKSQRIETDNKHAITQQFLNKNEFEQAGVIQLNQHIQTELNQLNRIRQQVSSLNIAVGDAIGFYTGLNAKLLKVASLIAESSSDADVTKSITAYYNFLQGKERAGIERAVLSNTFAKDEFLPGMFVKFIALVTQQDTYFANFIAFSNEEEIALYEQKLAHSSVSEVDRIREVAKKTQSNFSIDALYWFKQSTQRIGQLKQVEEGLTNRLLTMKKMKKTDAFNTLIINILFSFLLITFAAIISFFTIKDLSSRVSALTQVMTKVRVDNDLTARVDGESDSELGRIASGLNLTLSTFSGAINEISSSSLTLASAAEETSQTCEYNSASMLDQQERIGLIATAVEELSASVKEVASNTQLTADSARDADSQAQSGLAVVQQSYHSIEDLALEIDGLAKQITSLHESSKNITNVVDVIKSVAEQTNLLALNAAIEAARAGEQGRGFAVVADEVRTLAQRTQQSTAEIEGFITSLQSDANAAFNVIEHSQQKAADAVENSKNVEHTLEGISEAVSHIFTMTEQVATAIEEQSVVTEDVAQNVVSIEEKSTETTTGAAQIAATAKEQALLATTLQDIAKTFKV</sequence>
<gene>
    <name evidence="8" type="ORF">RM573_07290</name>
</gene>
<dbReference type="SUPFAM" id="SSF58104">
    <property type="entry name" value="Methyl-accepting chemotaxis protein (MCP) signaling domain"/>
    <property type="match status" value="1"/>
</dbReference>
<protein>
    <submittedName>
        <fullName evidence="8">Methyl-accepting chemotaxis protein</fullName>
    </submittedName>
</protein>
<dbReference type="InterPro" id="IPR004089">
    <property type="entry name" value="MCPsignal_dom"/>
</dbReference>
<comment type="similarity">
    <text evidence="3">Belongs to the methyl-accepting chemotaxis (MCP) protein family.</text>
</comment>
<name>A0ABU2ZZP9_9GAMM</name>
<dbReference type="Pfam" id="PF00015">
    <property type="entry name" value="MCPsignal"/>
    <property type="match status" value="1"/>
</dbReference>
<dbReference type="InterPro" id="IPR003660">
    <property type="entry name" value="HAMP_dom"/>
</dbReference>
<dbReference type="RefSeq" id="WP_311579489.1">
    <property type="nucleotide sequence ID" value="NZ_JAVRIF010000003.1"/>
</dbReference>
<dbReference type="PANTHER" id="PTHR32089">
    <property type="entry name" value="METHYL-ACCEPTING CHEMOTAXIS PROTEIN MCPB"/>
    <property type="match status" value="1"/>
</dbReference>
<evidence type="ECO:0000256" key="5">
    <source>
        <dbReference type="SAM" id="Phobius"/>
    </source>
</evidence>
<evidence type="ECO:0000256" key="1">
    <source>
        <dbReference type="ARBA" id="ARBA00004370"/>
    </source>
</evidence>
<proteinExistence type="inferred from homology"/>
<dbReference type="InterPro" id="IPR013587">
    <property type="entry name" value="Nitrate/nitrite_sensing"/>
</dbReference>
<dbReference type="Gene3D" id="1.10.287.950">
    <property type="entry name" value="Methyl-accepting chemotaxis protein"/>
    <property type="match status" value="1"/>
</dbReference>
<evidence type="ECO:0000313" key="8">
    <source>
        <dbReference type="EMBL" id="MDT0603397.1"/>
    </source>
</evidence>
<dbReference type="Proteomes" id="UP001266357">
    <property type="component" value="Unassembled WGS sequence"/>
</dbReference>
<dbReference type="PROSITE" id="PS50885">
    <property type="entry name" value="HAMP"/>
    <property type="match status" value="1"/>
</dbReference>
<dbReference type="SMART" id="SM00283">
    <property type="entry name" value="MA"/>
    <property type="match status" value="1"/>
</dbReference>
<keyword evidence="9" id="KW-1185">Reference proteome</keyword>
<keyword evidence="5" id="KW-0472">Membrane</keyword>
<organism evidence="8 9">
    <name type="scientific">Thalassotalea castellviae</name>
    <dbReference type="NCBI Taxonomy" id="3075612"/>
    <lineage>
        <taxon>Bacteria</taxon>
        <taxon>Pseudomonadati</taxon>
        <taxon>Pseudomonadota</taxon>
        <taxon>Gammaproteobacteria</taxon>
        <taxon>Alteromonadales</taxon>
        <taxon>Colwelliaceae</taxon>
        <taxon>Thalassotalea</taxon>
    </lineage>
</organism>
<feature type="domain" description="Methyl-accepting transducer" evidence="6">
    <location>
        <begin position="387"/>
        <end position="623"/>
    </location>
</feature>
<keyword evidence="5" id="KW-0812">Transmembrane</keyword>
<dbReference type="PROSITE" id="PS50111">
    <property type="entry name" value="CHEMOTAXIS_TRANSDUC_2"/>
    <property type="match status" value="1"/>
</dbReference>
<evidence type="ECO:0000313" key="9">
    <source>
        <dbReference type="Proteomes" id="UP001266357"/>
    </source>
</evidence>
<dbReference type="CDD" id="cd11386">
    <property type="entry name" value="MCP_signal"/>
    <property type="match status" value="1"/>
</dbReference>
<dbReference type="PANTHER" id="PTHR32089:SF120">
    <property type="entry name" value="METHYL-ACCEPTING CHEMOTAXIS PROTEIN TLPQ"/>
    <property type="match status" value="1"/>
</dbReference>
<evidence type="ECO:0000256" key="3">
    <source>
        <dbReference type="ARBA" id="ARBA00029447"/>
    </source>
</evidence>
<comment type="caution">
    <text evidence="8">The sequence shown here is derived from an EMBL/GenBank/DDBJ whole genome shotgun (WGS) entry which is preliminary data.</text>
</comment>
<feature type="domain" description="HAMP" evidence="7">
    <location>
        <begin position="329"/>
        <end position="382"/>
    </location>
</feature>
<dbReference type="EMBL" id="JAVRIF010000003">
    <property type="protein sequence ID" value="MDT0603397.1"/>
    <property type="molecule type" value="Genomic_DNA"/>
</dbReference>
<feature type="transmembrane region" description="Helical" evidence="5">
    <location>
        <begin position="12"/>
        <end position="31"/>
    </location>
</feature>